<name>A0A9N9TB17_DIABA</name>
<dbReference type="EMBL" id="OU898282">
    <property type="protein sequence ID" value="CAG9837951.1"/>
    <property type="molecule type" value="Genomic_DNA"/>
</dbReference>
<gene>
    <name evidence="2" type="ORF">DIABBA_LOCUS10896</name>
</gene>
<proteinExistence type="predicted"/>
<sequence length="181" mass="17730">MNSLVIVAIFSCLALANAGTIVQGPSAKSTVVGVDGSVISAVAPGGQIIADEHPGVVAHSAPLVAAYSHPVVAAHASPVVAAYSTPLVNPHAASVVSVHSAPILAAHAAPVVSAYSHPVVTAPFAAAHSAPVVAHGVVNHKEVDTVVAGPSGTITTSKLVASPAVLPAYGVVGHGVHGHYY</sequence>
<reference evidence="2" key="1">
    <citation type="submission" date="2022-01" db="EMBL/GenBank/DDBJ databases">
        <authorList>
            <person name="King R."/>
        </authorList>
    </citation>
    <scope>NUCLEOTIDE SEQUENCE</scope>
</reference>
<accession>A0A9N9TB17</accession>
<dbReference type="OrthoDB" id="6736754at2759"/>
<feature type="chain" id="PRO_5040323908" evidence="1">
    <location>
        <begin position="19"/>
        <end position="181"/>
    </location>
</feature>
<organism evidence="2 3">
    <name type="scientific">Diabrotica balteata</name>
    <name type="common">Banded cucumber beetle</name>
    <dbReference type="NCBI Taxonomy" id="107213"/>
    <lineage>
        <taxon>Eukaryota</taxon>
        <taxon>Metazoa</taxon>
        <taxon>Ecdysozoa</taxon>
        <taxon>Arthropoda</taxon>
        <taxon>Hexapoda</taxon>
        <taxon>Insecta</taxon>
        <taxon>Pterygota</taxon>
        <taxon>Neoptera</taxon>
        <taxon>Endopterygota</taxon>
        <taxon>Coleoptera</taxon>
        <taxon>Polyphaga</taxon>
        <taxon>Cucujiformia</taxon>
        <taxon>Chrysomeloidea</taxon>
        <taxon>Chrysomelidae</taxon>
        <taxon>Galerucinae</taxon>
        <taxon>Diabroticina</taxon>
        <taxon>Diabroticites</taxon>
        <taxon>Diabrotica</taxon>
    </lineage>
</organism>
<evidence type="ECO:0000256" key="1">
    <source>
        <dbReference type="SAM" id="SignalP"/>
    </source>
</evidence>
<evidence type="ECO:0000313" key="2">
    <source>
        <dbReference type="EMBL" id="CAG9837951.1"/>
    </source>
</evidence>
<keyword evidence="1" id="KW-0732">Signal</keyword>
<keyword evidence="3" id="KW-1185">Reference proteome</keyword>
<dbReference type="AlphaFoldDB" id="A0A9N9TB17"/>
<dbReference type="Proteomes" id="UP001153709">
    <property type="component" value="Chromosome 7"/>
</dbReference>
<protein>
    <submittedName>
        <fullName evidence="2">Uncharacterized protein</fullName>
    </submittedName>
</protein>
<evidence type="ECO:0000313" key="3">
    <source>
        <dbReference type="Proteomes" id="UP001153709"/>
    </source>
</evidence>
<feature type="signal peptide" evidence="1">
    <location>
        <begin position="1"/>
        <end position="18"/>
    </location>
</feature>